<feature type="chain" id="PRO_5040254660" description="Secreted protein" evidence="1">
    <location>
        <begin position="37"/>
        <end position="128"/>
    </location>
</feature>
<comment type="caution">
    <text evidence="2">The sequence shown here is derived from an EMBL/GenBank/DDBJ whole genome shotgun (WGS) entry which is preliminary data.</text>
</comment>
<keyword evidence="1" id="KW-0732">Signal</keyword>
<evidence type="ECO:0000313" key="2">
    <source>
        <dbReference type="EMBL" id="CAG9984967.1"/>
    </source>
</evidence>
<dbReference type="Proteomes" id="UP000754883">
    <property type="component" value="Unassembled WGS sequence"/>
</dbReference>
<organism evidence="2 3">
    <name type="scientific">Clonostachys byssicola</name>
    <dbReference type="NCBI Taxonomy" id="160290"/>
    <lineage>
        <taxon>Eukaryota</taxon>
        <taxon>Fungi</taxon>
        <taxon>Dikarya</taxon>
        <taxon>Ascomycota</taxon>
        <taxon>Pezizomycotina</taxon>
        <taxon>Sordariomycetes</taxon>
        <taxon>Hypocreomycetidae</taxon>
        <taxon>Hypocreales</taxon>
        <taxon>Bionectriaceae</taxon>
        <taxon>Clonostachys</taxon>
    </lineage>
</organism>
<reference evidence="2 3" key="2">
    <citation type="submission" date="2021-10" db="EMBL/GenBank/DDBJ databases">
        <authorList>
            <person name="Piombo E."/>
        </authorList>
    </citation>
    <scope>NUCLEOTIDE SEQUENCE [LARGE SCALE GENOMIC DNA]</scope>
</reference>
<gene>
    <name evidence="2" type="ORF">CBYS24578_00006648</name>
</gene>
<proteinExistence type="predicted"/>
<reference evidence="3" key="1">
    <citation type="submission" date="2019-06" db="EMBL/GenBank/DDBJ databases">
        <authorList>
            <person name="Broberg M."/>
        </authorList>
    </citation>
    <scope>NUCLEOTIDE SEQUENCE [LARGE SCALE GENOMIC DNA]</scope>
</reference>
<dbReference type="InterPro" id="IPR023296">
    <property type="entry name" value="Glyco_hydro_beta-prop_sf"/>
</dbReference>
<dbReference type="OrthoDB" id="272289at2759"/>
<feature type="signal peptide" evidence="1">
    <location>
        <begin position="1"/>
        <end position="36"/>
    </location>
</feature>
<dbReference type="SUPFAM" id="SSF75005">
    <property type="entry name" value="Arabinanase/levansucrase/invertase"/>
    <property type="match status" value="1"/>
</dbReference>
<sequence length="128" mass="14112">MPNVLPTSTLLLSMRLVKLLSVTLSVLSPTPDLAQATTYSNPLERTNGGDPSIVWHGGWWYMMATTWNDLRLRRTRTLNGPKNSESKLIYSSTDAARCCLIARPTSSTHAGGPTRAPTVEVYTQLEVH</sequence>
<evidence type="ECO:0000256" key="1">
    <source>
        <dbReference type="SAM" id="SignalP"/>
    </source>
</evidence>
<protein>
    <recommendedName>
        <fullName evidence="4">Secreted protein</fullName>
    </recommendedName>
</protein>
<dbReference type="Gene3D" id="2.115.10.20">
    <property type="entry name" value="Glycosyl hydrolase domain, family 43"/>
    <property type="match status" value="1"/>
</dbReference>
<dbReference type="EMBL" id="CABFNO020001394">
    <property type="protein sequence ID" value="CAG9984967.1"/>
    <property type="molecule type" value="Genomic_DNA"/>
</dbReference>
<evidence type="ECO:0000313" key="3">
    <source>
        <dbReference type="Proteomes" id="UP000754883"/>
    </source>
</evidence>
<evidence type="ECO:0008006" key="4">
    <source>
        <dbReference type="Google" id="ProtNLM"/>
    </source>
</evidence>
<dbReference type="AlphaFoldDB" id="A0A9N9UBV1"/>
<keyword evidence="3" id="KW-1185">Reference proteome</keyword>
<name>A0A9N9UBV1_9HYPO</name>
<accession>A0A9N9UBV1</accession>